<dbReference type="Gene3D" id="3.30.70.100">
    <property type="match status" value="1"/>
</dbReference>
<dbReference type="AlphaFoldDB" id="A0A365Y1X9"/>
<proteinExistence type="predicted"/>
<feature type="domain" description="ABM" evidence="1">
    <location>
        <begin position="9"/>
        <end position="98"/>
    </location>
</feature>
<name>A0A365Y1X9_9BACT</name>
<gene>
    <name evidence="2" type="ORF">DF182_08605</name>
</gene>
<dbReference type="GO" id="GO:0003824">
    <property type="term" value="F:catalytic activity"/>
    <property type="evidence" value="ECO:0007669"/>
    <property type="project" value="TreeGrafter"/>
</dbReference>
<comment type="caution">
    <text evidence="2">The sequence shown here is derived from an EMBL/GenBank/DDBJ whole genome shotgun (WGS) entry which is preliminary data.</text>
</comment>
<dbReference type="EMBL" id="QFFJ01000001">
    <property type="protein sequence ID" value="RBL92622.1"/>
    <property type="molecule type" value="Genomic_DNA"/>
</dbReference>
<dbReference type="Proteomes" id="UP000253410">
    <property type="component" value="Unassembled WGS sequence"/>
</dbReference>
<dbReference type="PROSITE" id="PS51725">
    <property type="entry name" value="ABM"/>
    <property type="match status" value="2"/>
</dbReference>
<feature type="domain" description="ABM" evidence="1">
    <location>
        <begin position="119"/>
        <end position="206"/>
    </location>
</feature>
<accession>A0A365Y1X9</accession>
<evidence type="ECO:0000259" key="1">
    <source>
        <dbReference type="PROSITE" id="PS51725"/>
    </source>
</evidence>
<organism evidence="2 3">
    <name type="scientific">Chitinophaga flava</name>
    <dbReference type="NCBI Taxonomy" id="2259036"/>
    <lineage>
        <taxon>Bacteria</taxon>
        <taxon>Pseudomonadati</taxon>
        <taxon>Bacteroidota</taxon>
        <taxon>Chitinophagia</taxon>
        <taxon>Chitinophagales</taxon>
        <taxon>Chitinophagaceae</taxon>
        <taxon>Chitinophaga</taxon>
    </lineage>
</organism>
<dbReference type="InterPro" id="IPR011008">
    <property type="entry name" value="Dimeric_a/b-barrel"/>
</dbReference>
<evidence type="ECO:0000313" key="2">
    <source>
        <dbReference type="EMBL" id="RBL92622.1"/>
    </source>
</evidence>
<sequence length="206" mass="24336">MEIMNTQETTLLVTFRIKPTERERFEAALIDDLLGARNEPGNWSMHLFQSKKDRDLLYFYERWQDNFVLDLHLQYDYTQTVFELAPDALFEPINIRRLTDLSPVDQATYRLPADTTKSIDHLITFTVPESEREMFINTWSTLVEKNRAIPGCVAFHLHSVENEPSTFVLYTRWENETAWRQYVSTPIAEGISDFLLELFPYCQKNQ</sequence>
<dbReference type="PANTHER" id="PTHR33336">
    <property type="entry name" value="QUINOL MONOOXYGENASE YGIN-RELATED"/>
    <property type="match status" value="1"/>
</dbReference>
<keyword evidence="3" id="KW-1185">Reference proteome</keyword>
<reference evidence="2 3" key="1">
    <citation type="submission" date="2018-05" db="EMBL/GenBank/DDBJ databases">
        <title>Chitinophaga sp. K3CV102501T nov., isolated from isolated from a monsoon evergreen broad-leaved forest soil.</title>
        <authorList>
            <person name="Lv Y."/>
        </authorList>
    </citation>
    <scope>NUCLEOTIDE SEQUENCE [LARGE SCALE GENOMIC DNA]</scope>
    <source>
        <strain evidence="2 3">GDMCC 1.1325</strain>
    </source>
</reference>
<protein>
    <recommendedName>
        <fullName evidence="1">ABM domain-containing protein</fullName>
    </recommendedName>
</protein>
<evidence type="ECO:0000313" key="3">
    <source>
        <dbReference type="Proteomes" id="UP000253410"/>
    </source>
</evidence>
<dbReference type="PANTHER" id="PTHR33336:SF3">
    <property type="entry name" value="ABM DOMAIN-CONTAINING PROTEIN"/>
    <property type="match status" value="1"/>
</dbReference>
<dbReference type="OrthoDB" id="287932at2"/>
<dbReference type="Pfam" id="PF03992">
    <property type="entry name" value="ABM"/>
    <property type="match status" value="2"/>
</dbReference>
<dbReference type="InterPro" id="IPR050744">
    <property type="entry name" value="AI-2_Isomerase_LsrG"/>
</dbReference>
<dbReference type="InterPro" id="IPR007138">
    <property type="entry name" value="ABM_dom"/>
</dbReference>
<dbReference type="SUPFAM" id="SSF54909">
    <property type="entry name" value="Dimeric alpha+beta barrel"/>
    <property type="match status" value="2"/>
</dbReference>